<sequence length="374" mass="43647">MAIAAIHFRTICLESAKQWSHITSCLSQIDTPNAEDKTYFIFYDKTDFLPVLKVQKEVRTVPQAVSKLNQKPQPPSRDKKRTVKKFKSKRNGLRWKCKDCGKEFTLPSYLNQHLRMTMKRACTHCGKIVGREKLHQHLANAHNIHLYHCKSCHQLFQEEHELEQHTQTAHSVFSYVCHVCNNGFINDRALNAHMYAHTLFHCQSCSSSFENRRCYKYHISRCGGSKRQPESLYECHDCGSKYKKKESLRTHIEQKHLNVLPFICQKCGKRSSNLGHHRAHESIHMTERKVFQCYCGAKMLTQLGFNLHQRNHSGVKPYECSVCGDRFLSSSRRLDHIKRRHISTKDFPHGCEKCPAKFIRPSQLKKHYQVAHCT</sequence>
<evidence type="ECO:0000256" key="4">
    <source>
        <dbReference type="ARBA" id="ARBA00022833"/>
    </source>
</evidence>
<keyword evidence="3 5" id="KW-0863">Zinc-finger</keyword>
<feature type="domain" description="C2H2-type" evidence="7">
    <location>
        <begin position="175"/>
        <end position="198"/>
    </location>
</feature>
<evidence type="ECO:0000259" key="7">
    <source>
        <dbReference type="PROSITE" id="PS50157"/>
    </source>
</evidence>
<evidence type="ECO:0000256" key="2">
    <source>
        <dbReference type="ARBA" id="ARBA00022737"/>
    </source>
</evidence>
<dbReference type="OrthoDB" id="8117402at2759"/>
<dbReference type="Pfam" id="PF00096">
    <property type="entry name" value="zf-C2H2"/>
    <property type="match status" value="3"/>
</dbReference>
<evidence type="ECO:0000313" key="8">
    <source>
        <dbReference type="EMBL" id="CAG4936816.1"/>
    </source>
</evidence>
<feature type="domain" description="C2H2-type" evidence="7">
    <location>
        <begin position="318"/>
        <end position="346"/>
    </location>
</feature>
<feature type="domain" description="C2H2-type" evidence="7">
    <location>
        <begin position="262"/>
        <end position="289"/>
    </location>
</feature>
<proteinExistence type="predicted"/>
<name>A0A8S3W2N2_PARAO</name>
<evidence type="ECO:0000313" key="9">
    <source>
        <dbReference type="Proteomes" id="UP000691718"/>
    </source>
</evidence>
<dbReference type="PROSITE" id="PS00028">
    <property type="entry name" value="ZINC_FINGER_C2H2_1"/>
    <property type="match status" value="5"/>
</dbReference>
<dbReference type="AlphaFoldDB" id="A0A8S3W2N2"/>
<dbReference type="GO" id="GO:0000981">
    <property type="term" value="F:DNA-binding transcription factor activity, RNA polymerase II-specific"/>
    <property type="evidence" value="ECO:0007669"/>
    <property type="project" value="TreeGrafter"/>
</dbReference>
<feature type="region of interest" description="Disordered" evidence="6">
    <location>
        <begin position="66"/>
        <end position="85"/>
    </location>
</feature>
<accession>A0A8S3W2N2</accession>
<feature type="domain" description="C2H2-type" evidence="7">
    <location>
        <begin position="95"/>
        <end position="127"/>
    </location>
</feature>
<comment type="caution">
    <text evidence="8">The sequence shown here is derived from an EMBL/GenBank/DDBJ whole genome shotgun (WGS) entry which is preliminary data.</text>
</comment>
<protein>
    <submittedName>
        <fullName evidence="8">(apollo) hypothetical protein</fullName>
    </submittedName>
</protein>
<dbReference type="InterPro" id="IPR013087">
    <property type="entry name" value="Znf_C2H2_type"/>
</dbReference>
<dbReference type="GO" id="GO:0005634">
    <property type="term" value="C:nucleus"/>
    <property type="evidence" value="ECO:0007669"/>
    <property type="project" value="TreeGrafter"/>
</dbReference>
<keyword evidence="9" id="KW-1185">Reference proteome</keyword>
<feature type="domain" description="C2H2-type" evidence="7">
    <location>
        <begin position="233"/>
        <end position="261"/>
    </location>
</feature>
<feature type="domain" description="C2H2-type" evidence="7">
    <location>
        <begin position="349"/>
        <end position="374"/>
    </location>
</feature>
<evidence type="ECO:0000256" key="6">
    <source>
        <dbReference type="SAM" id="MobiDB-lite"/>
    </source>
</evidence>
<dbReference type="GO" id="GO:0000977">
    <property type="term" value="F:RNA polymerase II transcription regulatory region sequence-specific DNA binding"/>
    <property type="evidence" value="ECO:0007669"/>
    <property type="project" value="TreeGrafter"/>
</dbReference>
<reference evidence="8" key="1">
    <citation type="submission" date="2021-04" db="EMBL/GenBank/DDBJ databases">
        <authorList>
            <person name="Tunstrom K."/>
        </authorList>
    </citation>
    <scope>NUCLEOTIDE SEQUENCE</scope>
</reference>
<evidence type="ECO:0000256" key="5">
    <source>
        <dbReference type="PROSITE-ProRule" id="PRU00042"/>
    </source>
</evidence>
<evidence type="ECO:0000256" key="3">
    <source>
        <dbReference type="ARBA" id="ARBA00022771"/>
    </source>
</evidence>
<keyword evidence="2" id="KW-0677">Repeat</keyword>
<evidence type="ECO:0000256" key="1">
    <source>
        <dbReference type="ARBA" id="ARBA00022723"/>
    </source>
</evidence>
<dbReference type="SMART" id="SM00355">
    <property type="entry name" value="ZnF_C2H2"/>
    <property type="match status" value="10"/>
</dbReference>
<feature type="domain" description="C2H2-type" evidence="7">
    <location>
        <begin position="147"/>
        <end position="171"/>
    </location>
</feature>
<dbReference type="PANTHER" id="PTHR24379">
    <property type="entry name" value="KRAB AND ZINC FINGER DOMAIN-CONTAINING"/>
    <property type="match status" value="1"/>
</dbReference>
<keyword evidence="1" id="KW-0479">Metal-binding</keyword>
<dbReference type="PROSITE" id="PS50157">
    <property type="entry name" value="ZINC_FINGER_C2H2_2"/>
    <property type="match status" value="7"/>
</dbReference>
<keyword evidence="4" id="KW-0862">Zinc</keyword>
<dbReference type="PANTHER" id="PTHR24379:SF127">
    <property type="entry name" value="BLOODY FINGERS-RELATED"/>
    <property type="match status" value="1"/>
</dbReference>
<gene>
    <name evidence="8" type="ORF">PAPOLLO_LOCUS1295</name>
</gene>
<dbReference type="GO" id="GO:0008270">
    <property type="term" value="F:zinc ion binding"/>
    <property type="evidence" value="ECO:0007669"/>
    <property type="project" value="UniProtKB-KW"/>
</dbReference>
<dbReference type="Proteomes" id="UP000691718">
    <property type="component" value="Unassembled WGS sequence"/>
</dbReference>
<organism evidence="8 9">
    <name type="scientific">Parnassius apollo</name>
    <name type="common">Apollo butterfly</name>
    <name type="synonym">Papilio apollo</name>
    <dbReference type="NCBI Taxonomy" id="110799"/>
    <lineage>
        <taxon>Eukaryota</taxon>
        <taxon>Metazoa</taxon>
        <taxon>Ecdysozoa</taxon>
        <taxon>Arthropoda</taxon>
        <taxon>Hexapoda</taxon>
        <taxon>Insecta</taxon>
        <taxon>Pterygota</taxon>
        <taxon>Neoptera</taxon>
        <taxon>Endopterygota</taxon>
        <taxon>Lepidoptera</taxon>
        <taxon>Glossata</taxon>
        <taxon>Ditrysia</taxon>
        <taxon>Papilionoidea</taxon>
        <taxon>Papilionidae</taxon>
        <taxon>Parnassiinae</taxon>
        <taxon>Parnassini</taxon>
        <taxon>Parnassius</taxon>
        <taxon>Parnassius</taxon>
    </lineage>
</organism>
<dbReference type="EMBL" id="CAJQZP010000080">
    <property type="protein sequence ID" value="CAG4936816.1"/>
    <property type="molecule type" value="Genomic_DNA"/>
</dbReference>